<sequence>MSQVNWNQYACRDYFDELIAAPGQPRASADELCSMLARFSAEELAERKTAADIAIRTMGITFTVYSEGAMIDRAWPFDIVPRIISAREWRKTEAGLKQRVKALNLFIDDLYHDQKVVKDKVLPAEVLAQSVNFRPQCVGIDPPHGVWAHICGSDLVRGADGTLYVLEDNLRIPSGVSYMLENRNVTKRVLPELFASGKILPVDDYVAQLYDMLAAMSPRSGDDPQIVVLTPGIYNSAYFEHAYLAQQMGVELVQGSDLLVDEHDVVYMRTVEGRRRVDVIYRRVDDEFLDPEVFNPHSVLGVAGLMRAWRAGNVALANAPGAGVADDKVVYAFVPELIRYYLDEEPLLPNVPSYLCMFEDDRQYVLEHLDELVVKPANESGGYGMLIGPRSTKETREEFARLIEANPRNYMAQPTIALSTTPTLAGGLPQPRHVDLRPFILSGPDIHVTTGGLTRVALVEGSLVVNSSQGGGSKDTWIVETDEQDVDSVEQSGGGRHAVTSR</sequence>
<evidence type="ECO:0000256" key="1">
    <source>
        <dbReference type="SAM" id="MobiDB-lite"/>
    </source>
</evidence>
<dbReference type="InterPro" id="IPR016450">
    <property type="entry name" value="UCP005522"/>
</dbReference>
<reference evidence="3 4" key="1">
    <citation type="journal article" date="2021" name="Sci. Rep.">
        <title>Genome analysis of a halophilic bacterium Halomonas malpeensis YU-PRIM-29(T) reveals its exopolysaccharide and pigment producing capabilities.</title>
        <authorList>
            <person name="Athmika"/>
            <person name="Ghate S.D."/>
            <person name="Arun A.B."/>
            <person name="Rao S.S."/>
            <person name="Kumar S.T.A."/>
            <person name="Kandiyil M.K."/>
            <person name="Saptami K."/>
            <person name="Rekha P.D."/>
        </authorList>
    </citation>
    <scope>NUCLEOTIDE SEQUENCE [LARGE SCALE GENOMIC DNA]</scope>
    <source>
        <strain evidence="4">prim 29</strain>
    </source>
</reference>
<dbReference type="RefSeq" id="WP_227389392.1">
    <property type="nucleotide sequence ID" value="NZ_JBHSCJ010000010.1"/>
</dbReference>
<dbReference type="Gene3D" id="3.30.1490.270">
    <property type="match status" value="1"/>
</dbReference>
<dbReference type="InterPro" id="IPR025841">
    <property type="entry name" value="CP_ATPgrasp_2"/>
</dbReference>
<dbReference type="PANTHER" id="PTHR34595:SF7">
    <property type="entry name" value="SLL1039 PROTEIN"/>
    <property type="match status" value="1"/>
</dbReference>
<comment type="caution">
    <text evidence="3">The sequence shown here is derived from an EMBL/GenBank/DDBJ whole genome shotgun (WGS) entry which is preliminary data.</text>
</comment>
<evidence type="ECO:0000259" key="2">
    <source>
        <dbReference type="Pfam" id="PF14403"/>
    </source>
</evidence>
<proteinExistence type="predicted"/>
<dbReference type="PIRSF" id="PIRSF005522">
    <property type="entry name" value="UCP005522"/>
    <property type="match status" value="1"/>
</dbReference>
<gene>
    <name evidence="3" type="ORF">GEV37_06305</name>
</gene>
<evidence type="ECO:0000313" key="3">
    <source>
        <dbReference type="EMBL" id="MCB8888725.1"/>
    </source>
</evidence>
<dbReference type="PANTHER" id="PTHR34595">
    <property type="entry name" value="BLR5612 PROTEIN"/>
    <property type="match status" value="1"/>
</dbReference>
<name>A0ABS8DS94_9GAMM</name>
<protein>
    <submittedName>
        <fullName evidence="3">Circularly permuted type 2 ATP-grasp protein</fullName>
    </submittedName>
</protein>
<feature type="domain" description="Circularly permuted ATP-grasp type 2" evidence="2">
    <location>
        <begin position="81"/>
        <end position="457"/>
    </location>
</feature>
<organism evidence="3 4">
    <name type="scientific">Vreelandella malpeensis</name>
    <dbReference type="NCBI Taxonomy" id="1172368"/>
    <lineage>
        <taxon>Bacteria</taxon>
        <taxon>Pseudomonadati</taxon>
        <taxon>Pseudomonadota</taxon>
        <taxon>Gammaproteobacteria</taxon>
        <taxon>Oceanospirillales</taxon>
        <taxon>Halomonadaceae</taxon>
        <taxon>Vreelandella</taxon>
    </lineage>
</organism>
<dbReference type="InterPro" id="IPR051680">
    <property type="entry name" value="ATP-dep_Glu-Cys_Ligase-2"/>
</dbReference>
<dbReference type="EMBL" id="WHVL01000002">
    <property type="protein sequence ID" value="MCB8888725.1"/>
    <property type="molecule type" value="Genomic_DNA"/>
</dbReference>
<dbReference type="Gene3D" id="3.40.50.11290">
    <property type="match status" value="1"/>
</dbReference>
<dbReference type="Pfam" id="PF14403">
    <property type="entry name" value="CP_ATPgrasp_2"/>
    <property type="match status" value="1"/>
</dbReference>
<keyword evidence="4" id="KW-1185">Reference proteome</keyword>
<accession>A0ABS8DS94</accession>
<dbReference type="SUPFAM" id="SSF56059">
    <property type="entry name" value="Glutathione synthetase ATP-binding domain-like"/>
    <property type="match status" value="1"/>
</dbReference>
<feature type="region of interest" description="Disordered" evidence="1">
    <location>
        <begin position="481"/>
        <end position="502"/>
    </location>
</feature>
<dbReference type="Proteomes" id="UP001319882">
    <property type="component" value="Unassembled WGS sequence"/>
</dbReference>
<evidence type="ECO:0000313" key="4">
    <source>
        <dbReference type="Proteomes" id="UP001319882"/>
    </source>
</evidence>